<feature type="region of interest" description="Disordered" evidence="1">
    <location>
        <begin position="67"/>
        <end position="94"/>
    </location>
</feature>
<proteinExistence type="predicted"/>
<dbReference type="Proteomes" id="UP001066276">
    <property type="component" value="Chromosome 1_2"/>
</dbReference>
<organism evidence="2 3">
    <name type="scientific">Pleurodeles waltl</name>
    <name type="common">Iberian ribbed newt</name>
    <dbReference type="NCBI Taxonomy" id="8319"/>
    <lineage>
        <taxon>Eukaryota</taxon>
        <taxon>Metazoa</taxon>
        <taxon>Chordata</taxon>
        <taxon>Craniata</taxon>
        <taxon>Vertebrata</taxon>
        <taxon>Euteleostomi</taxon>
        <taxon>Amphibia</taxon>
        <taxon>Batrachia</taxon>
        <taxon>Caudata</taxon>
        <taxon>Salamandroidea</taxon>
        <taxon>Salamandridae</taxon>
        <taxon>Pleurodelinae</taxon>
        <taxon>Pleurodeles</taxon>
    </lineage>
</organism>
<name>A0AAV7W6G1_PLEWA</name>
<comment type="caution">
    <text evidence="2">The sequence shown here is derived from an EMBL/GenBank/DDBJ whole genome shotgun (WGS) entry which is preliminary data.</text>
</comment>
<dbReference type="AlphaFoldDB" id="A0AAV7W6G1"/>
<feature type="region of interest" description="Disordered" evidence="1">
    <location>
        <begin position="1"/>
        <end position="33"/>
    </location>
</feature>
<keyword evidence="3" id="KW-1185">Reference proteome</keyword>
<dbReference type="EMBL" id="JANPWB010000002">
    <property type="protein sequence ID" value="KAJ1209583.1"/>
    <property type="molecule type" value="Genomic_DNA"/>
</dbReference>
<evidence type="ECO:0000313" key="3">
    <source>
        <dbReference type="Proteomes" id="UP001066276"/>
    </source>
</evidence>
<gene>
    <name evidence="2" type="ORF">NDU88_004957</name>
</gene>
<evidence type="ECO:0000313" key="2">
    <source>
        <dbReference type="EMBL" id="KAJ1209583.1"/>
    </source>
</evidence>
<accession>A0AAV7W6G1</accession>
<sequence length="94" mass="9739">MLKTEGEEAVQGRAGIEAPRPNRGTQERRSQAGCMCGPRGVGRCWSWIWAPSGVPLGPSCTKAQSADHEAAPLMRQSGRATARQPGAVGAAAPG</sequence>
<reference evidence="2" key="1">
    <citation type="journal article" date="2022" name="bioRxiv">
        <title>Sequencing and chromosome-scale assembly of the giantPleurodeles waltlgenome.</title>
        <authorList>
            <person name="Brown T."/>
            <person name="Elewa A."/>
            <person name="Iarovenko S."/>
            <person name="Subramanian E."/>
            <person name="Araus A.J."/>
            <person name="Petzold A."/>
            <person name="Susuki M."/>
            <person name="Suzuki K.-i.T."/>
            <person name="Hayashi T."/>
            <person name="Toyoda A."/>
            <person name="Oliveira C."/>
            <person name="Osipova E."/>
            <person name="Leigh N.D."/>
            <person name="Simon A."/>
            <person name="Yun M.H."/>
        </authorList>
    </citation>
    <scope>NUCLEOTIDE SEQUENCE</scope>
    <source>
        <strain evidence="2">20211129_DDA</strain>
        <tissue evidence="2">Liver</tissue>
    </source>
</reference>
<protein>
    <submittedName>
        <fullName evidence="2">Uncharacterized protein</fullName>
    </submittedName>
</protein>
<evidence type="ECO:0000256" key="1">
    <source>
        <dbReference type="SAM" id="MobiDB-lite"/>
    </source>
</evidence>